<sequence length="446" mass="49520">MTTSTTERDEASGAEEASEAHDAADLTGSTDQVGSTDLADSVEHAGSTDLADAPDPAGSTDLAARGVELRRRLERLLGIAMSEGNGLHALRNGDEIFPAMLRAIASARRTVDMMTFVYWRGEIARDFARALAERAEAGVRVRLLLDGFGARTIERDLLDLMENAGVVLTWFRKPLLISPFKQNHRCHRKALVIDESIAFTGGVGIAEEWCGDARDPSEWRDTHVEVRGPAVDGIAAAFAQNWAECNPELFDDQDLFTPQEPAGDAVVQVVRGSASFGWQDMQTLFRVTLESARERVRISTAYFAPDDYFIDLLCAAAARGVRVELLQPGPHTDKRVCQLAGQRHYSRLLDSGVHVWQYQPTMLHTKILTVDRTLALVGSTNFNRRSLEHDEEVMLAVLDPSFVAGLDADYDRDLARSTRMNPTRWSHRSLTQRTRESLMRPLGRFL</sequence>
<dbReference type="SUPFAM" id="SSF56024">
    <property type="entry name" value="Phospholipase D/nuclease"/>
    <property type="match status" value="2"/>
</dbReference>
<feature type="compositionally biased region" description="Basic and acidic residues" evidence="1">
    <location>
        <begin position="1"/>
        <end position="11"/>
    </location>
</feature>
<dbReference type="PANTHER" id="PTHR21248">
    <property type="entry name" value="CARDIOLIPIN SYNTHASE"/>
    <property type="match status" value="1"/>
</dbReference>
<feature type="domain" description="PLD phosphodiesterase" evidence="2">
    <location>
        <begin position="182"/>
        <end position="209"/>
    </location>
</feature>
<gene>
    <name evidence="3" type="ORF">RM698_30530</name>
</gene>
<dbReference type="InterPro" id="IPR025202">
    <property type="entry name" value="PLD-like_dom"/>
</dbReference>
<reference evidence="4" key="1">
    <citation type="submission" date="2023-07" db="EMBL/GenBank/DDBJ databases">
        <title>30 novel species of actinomycetes from the DSMZ collection.</title>
        <authorList>
            <person name="Nouioui I."/>
        </authorList>
    </citation>
    <scope>NUCLEOTIDE SEQUENCE [LARGE SCALE GENOMIC DNA]</scope>
    <source>
        <strain evidence="4">DSM 41979</strain>
    </source>
</reference>
<dbReference type="Gene3D" id="3.30.870.10">
    <property type="entry name" value="Endonuclease Chain A"/>
    <property type="match status" value="2"/>
</dbReference>
<feature type="domain" description="PLD phosphodiesterase" evidence="2">
    <location>
        <begin position="359"/>
        <end position="386"/>
    </location>
</feature>
<dbReference type="CDD" id="cd09159">
    <property type="entry name" value="PLDc_ybhO_like_2"/>
    <property type="match status" value="1"/>
</dbReference>
<evidence type="ECO:0000259" key="2">
    <source>
        <dbReference type="PROSITE" id="PS50035"/>
    </source>
</evidence>
<dbReference type="PANTHER" id="PTHR21248:SF22">
    <property type="entry name" value="PHOSPHOLIPASE D"/>
    <property type="match status" value="1"/>
</dbReference>
<dbReference type="CDD" id="cd09110">
    <property type="entry name" value="PLDc_CLS_1"/>
    <property type="match status" value="1"/>
</dbReference>
<accession>A0ABU2R9I1</accession>
<comment type="caution">
    <text evidence="3">The sequence shown here is derived from an EMBL/GenBank/DDBJ whole genome shotgun (WGS) entry which is preliminary data.</text>
</comment>
<dbReference type="InterPro" id="IPR001736">
    <property type="entry name" value="PLipase_D/transphosphatidylase"/>
</dbReference>
<name>A0ABU2R9I1_9ACTN</name>
<proteinExistence type="predicted"/>
<evidence type="ECO:0000313" key="4">
    <source>
        <dbReference type="Proteomes" id="UP001183610"/>
    </source>
</evidence>
<dbReference type="Pfam" id="PF13091">
    <property type="entry name" value="PLDc_2"/>
    <property type="match status" value="2"/>
</dbReference>
<evidence type="ECO:0000256" key="1">
    <source>
        <dbReference type="SAM" id="MobiDB-lite"/>
    </source>
</evidence>
<dbReference type="EMBL" id="JAVRET010000130">
    <property type="protein sequence ID" value="MDT0413364.1"/>
    <property type="molecule type" value="Genomic_DNA"/>
</dbReference>
<dbReference type="RefSeq" id="WP_010263206.1">
    <property type="nucleotide sequence ID" value="NZ_JAVRET010000130.1"/>
</dbReference>
<dbReference type="Proteomes" id="UP001183610">
    <property type="component" value="Unassembled WGS sequence"/>
</dbReference>
<dbReference type="PROSITE" id="PS50035">
    <property type="entry name" value="PLD"/>
    <property type="match status" value="2"/>
</dbReference>
<feature type="region of interest" description="Disordered" evidence="1">
    <location>
        <begin position="1"/>
        <end position="60"/>
    </location>
</feature>
<protein>
    <submittedName>
        <fullName evidence="3">Phospholipase D-like domain-containing protein</fullName>
    </submittedName>
</protein>
<dbReference type="SMART" id="SM00155">
    <property type="entry name" value="PLDc"/>
    <property type="match status" value="2"/>
</dbReference>
<keyword evidence="4" id="KW-1185">Reference proteome</keyword>
<evidence type="ECO:0000313" key="3">
    <source>
        <dbReference type="EMBL" id="MDT0413364.1"/>
    </source>
</evidence>
<organism evidence="3 4">
    <name type="scientific">Streptomyces evansiae</name>
    <dbReference type="NCBI Taxonomy" id="3075535"/>
    <lineage>
        <taxon>Bacteria</taxon>
        <taxon>Bacillati</taxon>
        <taxon>Actinomycetota</taxon>
        <taxon>Actinomycetes</taxon>
        <taxon>Kitasatosporales</taxon>
        <taxon>Streptomycetaceae</taxon>
        <taxon>Streptomyces</taxon>
    </lineage>
</organism>